<accession>A0ABN6CNS4</accession>
<keyword evidence="3" id="KW-1185">Reference proteome</keyword>
<dbReference type="RefSeq" id="WP_189331561.1">
    <property type="nucleotide sequence ID" value="NZ_AP023356.1"/>
</dbReference>
<dbReference type="InterPro" id="IPR012312">
    <property type="entry name" value="Hemerythrin-like"/>
</dbReference>
<protein>
    <recommendedName>
        <fullName evidence="1">Hemerythrin-like domain-containing protein</fullName>
    </recommendedName>
</protein>
<dbReference type="Proteomes" id="UP000676967">
    <property type="component" value="Chromosome"/>
</dbReference>
<proteinExistence type="predicted"/>
<name>A0ABN6CNS4_9ACTN</name>
<organism evidence="2 3">
    <name type="scientific">Actinoplanes ianthinogenes</name>
    <dbReference type="NCBI Taxonomy" id="122358"/>
    <lineage>
        <taxon>Bacteria</taxon>
        <taxon>Bacillati</taxon>
        <taxon>Actinomycetota</taxon>
        <taxon>Actinomycetes</taxon>
        <taxon>Micromonosporales</taxon>
        <taxon>Micromonosporaceae</taxon>
        <taxon>Actinoplanes</taxon>
    </lineage>
</organism>
<sequence>MASPTSDRITALGTQLAQAHQELRRRLAALRAGRLRPADLRTHCLAFCTALTTHHQGEDTGLFTALLRERPDLAPTIDKLIEDHGLITGILIRIADLSDEAAGTTDPTAIRRELDGLTAIMESHFRYEERALTSALDAGVPDTGWSDPVLHLRPPG</sequence>
<evidence type="ECO:0000259" key="1">
    <source>
        <dbReference type="Pfam" id="PF01814"/>
    </source>
</evidence>
<dbReference type="Gene3D" id="1.20.120.520">
    <property type="entry name" value="nmb1532 protein domain like"/>
    <property type="match status" value="1"/>
</dbReference>
<dbReference type="Pfam" id="PF01814">
    <property type="entry name" value="Hemerythrin"/>
    <property type="match status" value="1"/>
</dbReference>
<dbReference type="EMBL" id="AP023356">
    <property type="protein sequence ID" value="BCJ46881.1"/>
    <property type="molecule type" value="Genomic_DNA"/>
</dbReference>
<feature type="domain" description="Hemerythrin-like" evidence="1">
    <location>
        <begin position="15"/>
        <end position="132"/>
    </location>
</feature>
<gene>
    <name evidence="2" type="ORF">Aiant_75380</name>
</gene>
<evidence type="ECO:0000313" key="2">
    <source>
        <dbReference type="EMBL" id="BCJ46881.1"/>
    </source>
</evidence>
<reference evidence="2 3" key="1">
    <citation type="submission" date="2020-08" db="EMBL/GenBank/DDBJ databases">
        <title>Whole genome shotgun sequence of Actinoplanes ianthinogenes NBRC 13996.</title>
        <authorList>
            <person name="Komaki H."/>
            <person name="Tamura T."/>
        </authorList>
    </citation>
    <scope>NUCLEOTIDE SEQUENCE [LARGE SCALE GENOMIC DNA]</scope>
    <source>
        <strain evidence="2 3">NBRC 13996</strain>
    </source>
</reference>
<evidence type="ECO:0000313" key="3">
    <source>
        <dbReference type="Proteomes" id="UP000676967"/>
    </source>
</evidence>